<keyword evidence="1 6" id="KW-0963">Cytoplasm</keyword>
<keyword evidence="10" id="KW-1185">Reference proteome</keyword>
<dbReference type="EC" id="2.1.1.198" evidence="6"/>
<comment type="catalytic activity">
    <reaction evidence="6">
        <text>cytidine(1402) in 16S rRNA + S-adenosyl-L-methionine = 2'-O-methylcytidine(1402) in 16S rRNA + S-adenosyl-L-homocysteine + H(+)</text>
        <dbReference type="Rhea" id="RHEA:42924"/>
        <dbReference type="Rhea" id="RHEA-COMP:10285"/>
        <dbReference type="Rhea" id="RHEA-COMP:10286"/>
        <dbReference type="ChEBI" id="CHEBI:15378"/>
        <dbReference type="ChEBI" id="CHEBI:57856"/>
        <dbReference type="ChEBI" id="CHEBI:59789"/>
        <dbReference type="ChEBI" id="CHEBI:74495"/>
        <dbReference type="ChEBI" id="CHEBI:82748"/>
        <dbReference type="EC" id="2.1.1.198"/>
    </reaction>
</comment>
<dbReference type="InterPro" id="IPR018063">
    <property type="entry name" value="SAM_MeTrfase_RsmI_CS"/>
</dbReference>
<proteinExistence type="inferred from homology"/>
<gene>
    <name evidence="6" type="primary">rsmI</name>
    <name evidence="9" type="ORF">EDD55_101235</name>
</gene>
<dbReference type="PROSITE" id="PS01296">
    <property type="entry name" value="RSMI"/>
    <property type="match status" value="1"/>
</dbReference>
<keyword evidence="5 6" id="KW-0949">S-adenosyl-L-methionine</keyword>
<dbReference type="Pfam" id="PF00590">
    <property type="entry name" value="TP_methylase"/>
    <property type="match status" value="1"/>
</dbReference>
<protein>
    <recommendedName>
        <fullName evidence="6">Ribosomal RNA small subunit methyltransferase I</fullName>
        <ecNumber evidence="6">2.1.1.198</ecNumber>
    </recommendedName>
    <alternativeName>
        <fullName evidence="6">16S rRNA 2'-O-ribose C1402 methyltransferase</fullName>
    </alternativeName>
    <alternativeName>
        <fullName evidence="6">rRNA (cytidine-2'-O-)-methyltransferase RsmI</fullName>
    </alternativeName>
</protein>
<sequence>MAEGSKPPKQALPGGLYLVATPIGNAGDITLRALDVIARADVLACEDTRVSAKLLAAHAIRRTLISYHDHNAASMRPVILEHLRNGDSVALISDAGTPLVSDPGYKLVRQCREEGLDVTTVPGASSVLSALQLSALPSDRFLFVGFLPPKQAARRHALEDIKDIKATLVIMESAKRLPKMLGDAAHVLGEREACVTREMTKLFEEARSESLHNLADFYTQNGPPKGEVVVVVEGARAKDAPSDEALDALLGDALRDHTLRDAVDEVAHRTGVARKRVYRRALALPRETASPTDDA</sequence>
<evidence type="ECO:0000256" key="6">
    <source>
        <dbReference type="HAMAP-Rule" id="MF_01877"/>
    </source>
</evidence>
<dbReference type="FunFam" id="3.40.1010.10:FF:000007">
    <property type="entry name" value="Ribosomal RNA small subunit methyltransferase I"/>
    <property type="match status" value="1"/>
</dbReference>
<dbReference type="FunFam" id="3.30.950.10:FF:000002">
    <property type="entry name" value="Ribosomal RNA small subunit methyltransferase I"/>
    <property type="match status" value="1"/>
</dbReference>
<dbReference type="Gene3D" id="3.30.950.10">
    <property type="entry name" value="Methyltransferase, Cobalt-precorrin-4 Transmethylase, Domain 2"/>
    <property type="match status" value="1"/>
</dbReference>
<organism evidence="9 10">
    <name type="scientific">Varunaivibrio sulfuroxidans</name>
    <dbReference type="NCBI Taxonomy" id="1773489"/>
    <lineage>
        <taxon>Bacteria</taxon>
        <taxon>Pseudomonadati</taxon>
        <taxon>Pseudomonadota</taxon>
        <taxon>Alphaproteobacteria</taxon>
        <taxon>Rhodospirillales</taxon>
        <taxon>Magnetovibrionaceae</taxon>
        <taxon>Varunaivibrio</taxon>
    </lineage>
</organism>
<dbReference type="InterPro" id="IPR014776">
    <property type="entry name" value="4pyrrole_Mease_sub2"/>
</dbReference>
<comment type="caution">
    <text evidence="9">The sequence shown here is derived from an EMBL/GenBank/DDBJ whole genome shotgun (WGS) entry which is preliminary data.</text>
</comment>
<comment type="subcellular location">
    <subcellularLocation>
        <location evidence="6">Cytoplasm</location>
    </subcellularLocation>
</comment>
<dbReference type="InterPro" id="IPR014777">
    <property type="entry name" value="4pyrrole_Mease_sub1"/>
</dbReference>
<dbReference type="SUPFAM" id="SSF53790">
    <property type="entry name" value="Tetrapyrrole methylase"/>
    <property type="match status" value="1"/>
</dbReference>
<dbReference type="CDD" id="cd11648">
    <property type="entry name" value="RsmI"/>
    <property type="match status" value="1"/>
</dbReference>
<evidence type="ECO:0000256" key="3">
    <source>
        <dbReference type="ARBA" id="ARBA00022603"/>
    </source>
</evidence>
<dbReference type="HAMAP" id="MF_01877">
    <property type="entry name" value="16SrRNA_methyltr_I"/>
    <property type="match status" value="1"/>
</dbReference>
<dbReference type="EMBL" id="SLZW01000001">
    <property type="protein sequence ID" value="TCS64904.1"/>
    <property type="molecule type" value="Genomic_DNA"/>
</dbReference>
<dbReference type="PANTHER" id="PTHR46111:SF1">
    <property type="entry name" value="RIBOSOMAL RNA SMALL SUBUNIT METHYLTRANSFERASE I"/>
    <property type="match status" value="1"/>
</dbReference>
<dbReference type="InterPro" id="IPR000878">
    <property type="entry name" value="4pyrrol_Mease"/>
</dbReference>
<comment type="function">
    <text evidence="6">Catalyzes the 2'-O-methylation of the ribose of cytidine 1402 (C1402) in 16S rRNA.</text>
</comment>
<dbReference type="GO" id="GO:0005737">
    <property type="term" value="C:cytoplasm"/>
    <property type="evidence" value="ECO:0007669"/>
    <property type="project" value="UniProtKB-SubCell"/>
</dbReference>
<dbReference type="PANTHER" id="PTHR46111">
    <property type="entry name" value="RIBOSOMAL RNA SMALL SUBUNIT METHYLTRANSFERASE I"/>
    <property type="match status" value="1"/>
</dbReference>
<keyword evidence="4 6" id="KW-0808">Transferase</keyword>
<feature type="domain" description="Tetrapyrrole methylase" evidence="7">
    <location>
        <begin position="16"/>
        <end position="212"/>
    </location>
</feature>
<evidence type="ECO:0000256" key="1">
    <source>
        <dbReference type="ARBA" id="ARBA00022490"/>
    </source>
</evidence>
<evidence type="ECO:0000259" key="8">
    <source>
        <dbReference type="Pfam" id="PF23016"/>
    </source>
</evidence>
<feature type="domain" description="RsmI HTH" evidence="8">
    <location>
        <begin position="241"/>
        <end position="284"/>
    </location>
</feature>
<keyword evidence="3 6" id="KW-0489">Methyltransferase</keyword>
<dbReference type="RefSeq" id="WP_243644661.1">
    <property type="nucleotide sequence ID" value="NZ_CP119676.1"/>
</dbReference>
<evidence type="ECO:0000313" key="9">
    <source>
        <dbReference type="EMBL" id="TCS64904.1"/>
    </source>
</evidence>
<dbReference type="NCBIfam" id="TIGR00096">
    <property type="entry name" value="16S rRNA (cytidine(1402)-2'-O)-methyltransferase"/>
    <property type="match status" value="1"/>
</dbReference>
<evidence type="ECO:0000256" key="4">
    <source>
        <dbReference type="ARBA" id="ARBA00022679"/>
    </source>
</evidence>
<keyword evidence="2 6" id="KW-0698">rRNA processing</keyword>
<evidence type="ECO:0000259" key="7">
    <source>
        <dbReference type="Pfam" id="PF00590"/>
    </source>
</evidence>
<dbReference type="InterPro" id="IPR008189">
    <property type="entry name" value="rRNA_ssu_MeTfrase_I"/>
</dbReference>
<name>A0A4R3JG62_9PROT</name>
<dbReference type="PIRSF" id="PIRSF005917">
    <property type="entry name" value="MTase_YraL"/>
    <property type="match status" value="1"/>
</dbReference>
<dbReference type="InterPro" id="IPR053910">
    <property type="entry name" value="RsmI_HTH"/>
</dbReference>
<dbReference type="InterPro" id="IPR035996">
    <property type="entry name" value="4pyrrol_Methylase_sf"/>
</dbReference>
<dbReference type="Gene3D" id="3.40.1010.10">
    <property type="entry name" value="Cobalt-precorrin-4 Transmethylase, Domain 1"/>
    <property type="match status" value="1"/>
</dbReference>
<dbReference type="GO" id="GO:0070677">
    <property type="term" value="F:rRNA (cytosine-2'-O-)-methyltransferase activity"/>
    <property type="evidence" value="ECO:0007669"/>
    <property type="project" value="UniProtKB-UniRule"/>
</dbReference>
<evidence type="ECO:0000256" key="2">
    <source>
        <dbReference type="ARBA" id="ARBA00022552"/>
    </source>
</evidence>
<accession>A0A4R3JG62</accession>
<dbReference type="Proteomes" id="UP000295304">
    <property type="component" value="Unassembled WGS sequence"/>
</dbReference>
<evidence type="ECO:0000256" key="5">
    <source>
        <dbReference type="ARBA" id="ARBA00022691"/>
    </source>
</evidence>
<reference evidence="9 10" key="1">
    <citation type="submission" date="2019-03" db="EMBL/GenBank/DDBJ databases">
        <title>Genomic Encyclopedia of Type Strains, Phase IV (KMG-IV): sequencing the most valuable type-strain genomes for metagenomic binning, comparative biology and taxonomic classification.</title>
        <authorList>
            <person name="Goeker M."/>
        </authorList>
    </citation>
    <scope>NUCLEOTIDE SEQUENCE [LARGE SCALE GENOMIC DNA]</scope>
    <source>
        <strain evidence="9 10">DSM 101688</strain>
    </source>
</reference>
<dbReference type="AlphaFoldDB" id="A0A4R3JG62"/>
<evidence type="ECO:0000313" key="10">
    <source>
        <dbReference type="Proteomes" id="UP000295304"/>
    </source>
</evidence>
<comment type="similarity">
    <text evidence="6">Belongs to the methyltransferase superfamily. RsmI family.</text>
</comment>
<dbReference type="Pfam" id="PF23016">
    <property type="entry name" value="RsmI_C"/>
    <property type="match status" value="1"/>
</dbReference>